<keyword evidence="7" id="KW-0378">Hydrolase</keyword>
<dbReference type="Gramene" id="TraesMAC2D03G01235270.1">
    <property type="protein sequence ID" value="TraesMAC2D03G01235270.1"/>
    <property type="gene ID" value="TraesMAC2D03G01235270"/>
</dbReference>
<dbReference type="SUPFAM" id="SSF142877">
    <property type="entry name" value="EndoU-like"/>
    <property type="match status" value="1"/>
</dbReference>
<dbReference type="Gramene" id="TraesNOR2D03G01253420.1">
    <property type="protein sequence ID" value="TraesNOR2D03G01253420.1"/>
    <property type="gene ID" value="TraesNOR2D03G01253420"/>
</dbReference>
<dbReference type="OrthoDB" id="430326at2759"/>
<dbReference type="GO" id="GO:0016787">
    <property type="term" value="F:hydrolase activity"/>
    <property type="evidence" value="ECO:0007669"/>
    <property type="project" value="UniProtKB-KW"/>
</dbReference>
<sequence length="476" mass="54688">MEGLIKGLAKAAIDVLDGGDGRRERDEDRDEAPRRHRPARDAEEGEEDEEGREQRDRSTWAEVVSEKKGGEPEEERRGSRPSRREERREDEGWERTGGRKQQQQQQHPSAHGGSHSQYQGEDRSDGGSRLPQQQAPAHRRQQQEEGEETNDEGWETVGEKKQHGRPQQCEAWNAYKRPPSEQEYSEDFGQIHHGLNVEPTREELNSLTEACSRLWELDMNRLVPGKDYRIECGEGKKVYQKDDMASENLFSWLGDDVLTKPTYSRFCALLDNYNPHQGYKEVVTQQDKHEEAAFIEEIARTAPIKYLHRYLVLKGVASQDYDDFKAMLTSLWFNLYGRCGNSSCSSAFEHVFVGEIKEQRQGETEVSGFHNWIQFYLEEAKGNVDYQGYIFPRRRGESPDSETQLLTVQFEWHGVLKSVSSSLIGVSPEFELALYTLCFFMGGEDNRVDIGPYTVNVKCYRMGNNKIGSVFPIAEN</sequence>
<evidence type="ECO:0000256" key="9">
    <source>
        <dbReference type="ARBA" id="ARBA00023211"/>
    </source>
</evidence>
<dbReference type="GO" id="GO:0016829">
    <property type="term" value="F:lyase activity"/>
    <property type="evidence" value="ECO:0007669"/>
    <property type="project" value="UniProtKB-KW"/>
</dbReference>
<dbReference type="Gramene" id="TraesSYM2D03G01252760.1">
    <property type="protein sequence ID" value="TraesSYM2D03G01252760.1"/>
    <property type="gene ID" value="TraesSYM2D03G01252760"/>
</dbReference>
<dbReference type="Gramene" id="TraesCS2D03G0883100.1">
    <property type="protein sequence ID" value="TraesCS2D03G0883100.1.CDS"/>
    <property type="gene ID" value="TraesCS2D03G0883100"/>
</dbReference>
<evidence type="ECO:0000256" key="8">
    <source>
        <dbReference type="ARBA" id="ARBA00022884"/>
    </source>
</evidence>
<keyword evidence="6" id="KW-0255">Endonuclease</keyword>
<dbReference type="InterPro" id="IPR018998">
    <property type="entry name" value="EndoU_C"/>
</dbReference>
<gene>
    <name evidence="13" type="primary">LOC123054064</name>
</gene>
<evidence type="ECO:0000313" key="13">
    <source>
        <dbReference type="EnsemblPlants" id="TraesCS2D02G387900.2"/>
    </source>
</evidence>
<keyword evidence="14" id="KW-1185">Reference proteome</keyword>
<dbReference type="Proteomes" id="UP000019116">
    <property type="component" value="Chromosome 2D"/>
</dbReference>
<feature type="compositionally biased region" description="Acidic residues" evidence="11">
    <location>
        <begin position="144"/>
        <end position="154"/>
    </location>
</feature>
<reference evidence="13" key="1">
    <citation type="submission" date="2018-08" db="EMBL/GenBank/DDBJ databases">
        <authorList>
            <person name="Rossello M."/>
        </authorList>
    </citation>
    <scope>NUCLEOTIDE SEQUENCE [LARGE SCALE GENOMIC DNA]</scope>
    <source>
        <strain evidence="13">cv. Chinese Spring</strain>
    </source>
</reference>
<dbReference type="CDD" id="cd21159">
    <property type="entry name" value="XendoU"/>
    <property type="match status" value="1"/>
</dbReference>
<dbReference type="ExpressionAtlas" id="A0A1D5UPS6">
    <property type="expression patterns" value="baseline"/>
</dbReference>
<organism evidence="13">
    <name type="scientific">Triticum aestivum</name>
    <name type="common">Wheat</name>
    <dbReference type="NCBI Taxonomy" id="4565"/>
    <lineage>
        <taxon>Eukaryota</taxon>
        <taxon>Viridiplantae</taxon>
        <taxon>Streptophyta</taxon>
        <taxon>Embryophyta</taxon>
        <taxon>Tracheophyta</taxon>
        <taxon>Spermatophyta</taxon>
        <taxon>Magnoliopsida</taxon>
        <taxon>Liliopsida</taxon>
        <taxon>Poales</taxon>
        <taxon>Poaceae</taxon>
        <taxon>BOP clade</taxon>
        <taxon>Pooideae</taxon>
        <taxon>Triticodae</taxon>
        <taxon>Triticeae</taxon>
        <taxon>Triticinae</taxon>
        <taxon>Triticum</taxon>
    </lineage>
</organism>
<dbReference type="PROSITE" id="PS51959">
    <property type="entry name" value="ENDOU"/>
    <property type="match status" value="1"/>
</dbReference>
<dbReference type="GO" id="GO:0004521">
    <property type="term" value="F:RNA endonuclease activity"/>
    <property type="evidence" value="ECO:0000318"/>
    <property type="project" value="GO_Central"/>
</dbReference>
<dbReference type="EnsemblPlants" id="TraesCS2D02G387900.2">
    <property type="protein sequence ID" value="TraesCS2D02G387900.2"/>
    <property type="gene ID" value="TraesCS2D02G387900"/>
</dbReference>
<comment type="cofactor">
    <cofactor evidence="1">
        <name>Mn(2+)</name>
        <dbReference type="ChEBI" id="CHEBI:29035"/>
    </cofactor>
</comment>
<dbReference type="GeneID" id="123054064"/>
<feature type="compositionally biased region" description="Basic and acidic residues" evidence="11">
    <location>
        <begin position="52"/>
        <end position="97"/>
    </location>
</feature>
<proteinExistence type="inferred from homology"/>
<evidence type="ECO:0000256" key="1">
    <source>
        <dbReference type="ARBA" id="ARBA00001936"/>
    </source>
</evidence>
<accession>A0A1D5UPS6</accession>
<evidence type="ECO:0000256" key="2">
    <source>
        <dbReference type="ARBA" id="ARBA00010168"/>
    </source>
</evidence>
<dbReference type="PANTHER" id="PTHR12439:SF11">
    <property type="entry name" value="URIDYLATE-SPECIFIC ENDORIBONUCLEASE"/>
    <property type="match status" value="1"/>
</dbReference>
<dbReference type="Gramene" id="TraesSTA2D03G01225950.1">
    <property type="protein sequence ID" value="TraesSTA2D03G01225950.1"/>
    <property type="gene ID" value="TraesSTA2D03G01225950"/>
</dbReference>
<evidence type="ECO:0000256" key="11">
    <source>
        <dbReference type="SAM" id="MobiDB-lite"/>
    </source>
</evidence>
<keyword evidence="5" id="KW-0479">Metal-binding</keyword>
<dbReference type="RefSeq" id="XP_044333666.1">
    <property type="nucleotide sequence ID" value="XM_044477731.1"/>
</dbReference>
<feature type="region of interest" description="Disordered" evidence="11">
    <location>
        <begin position="12"/>
        <end position="170"/>
    </location>
</feature>
<protein>
    <recommendedName>
        <fullName evidence="12">EndoU domain-containing protein</fullName>
    </recommendedName>
</protein>
<dbReference type="Gramene" id="TraesJUL2D03G01243550.1">
    <property type="protein sequence ID" value="TraesJUL2D03G01243550.1"/>
    <property type="gene ID" value="TraesJUL2D03G01243550"/>
</dbReference>
<dbReference type="GO" id="GO:0003723">
    <property type="term" value="F:RNA binding"/>
    <property type="evidence" value="ECO:0007669"/>
    <property type="project" value="UniProtKB-KW"/>
</dbReference>
<keyword evidence="4" id="KW-0540">Nuclease</keyword>
<dbReference type="Gramene" id="TraesARI2D03G01253520.1">
    <property type="protein sequence ID" value="TraesARI2D03G01253520.1"/>
    <property type="gene ID" value="TraesARI2D03G01253520"/>
</dbReference>
<name>A0A1D5UPS6_WHEAT</name>
<dbReference type="InterPro" id="IPR037227">
    <property type="entry name" value="EndoU-like"/>
</dbReference>
<dbReference type="Gramene" id="TraesCS2D02G387900.2">
    <property type="protein sequence ID" value="TraesCS2D02G387900.2"/>
    <property type="gene ID" value="TraesCS2D02G387900"/>
</dbReference>
<dbReference type="Gramene" id="TraesJAG2D03G01243400.1">
    <property type="protein sequence ID" value="TraesJAG2D03G01243400.1"/>
    <property type="gene ID" value="TraesJAG2D03G01243400"/>
</dbReference>
<keyword evidence="10" id="KW-0456">Lyase</keyword>
<dbReference type="GO" id="GO:0046872">
    <property type="term" value="F:metal ion binding"/>
    <property type="evidence" value="ECO:0007669"/>
    <property type="project" value="UniProtKB-KW"/>
</dbReference>
<dbReference type="AlphaFoldDB" id="A0A1D5UPS6"/>
<dbReference type="Gramene" id="TraesJUL2D03G01243550.4">
    <property type="protein sequence ID" value="TraesJUL2D03G01243550.4"/>
    <property type="gene ID" value="TraesJUL2D03G01243550"/>
</dbReference>
<dbReference type="PANTHER" id="PTHR12439">
    <property type="entry name" value="PLACENTAL PROTEIN 11-RELATED"/>
    <property type="match status" value="1"/>
</dbReference>
<evidence type="ECO:0000259" key="12">
    <source>
        <dbReference type="PROSITE" id="PS51959"/>
    </source>
</evidence>
<dbReference type="Gramene" id="TraesPARA_EIv1.0_0720170.1">
    <property type="protein sequence ID" value="TraesPARA_EIv1.0_0720170.1.CDS"/>
    <property type="gene ID" value="TraesPARA_EIv1.0_0720170"/>
</dbReference>
<evidence type="ECO:0000313" key="14">
    <source>
        <dbReference type="Proteomes" id="UP000019116"/>
    </source>
</evidence>
<dbReference type="SMR" id="A0A1D5UPS6"/>
<reference evidence="13" key="2">
    <citation type="submission" date="2018-10" db="UniProtKB">
        <authorList>
            <consortium name="EnsemblPlants"/>
        </authorList>
    </citation>
    <scope>IDENTIFICATION</scope>
</reference>
<dbReference type="InterPro" id="IPR039787">
    <property type="entry name" value="ENDOU"/>
</dbReference>
<evidence type="ECO:0000256" key="3">
    <source>
        <dbReference type="ARBA" id="ARBA00011245"/>
    </source>
</evidence>
<evidence type="ECO:0000256" key="4">
    <source>
        <dbReference type="ARBA" id="ARBA00022722"/>
    </source>
</evidence>
<dbReference type="Gramene" id="TraesLDM2D03G01238230.1">
    <property type="protein sequence ID" value="TraesLDM2D03G01238230.1"/>
    <property type="gene ID" value="TraesLDM2D03G01238230"/>
</dbReference>
<evidence type="ECO:0000256" key="7">
    <source>
        <dbReference type="ARBA" id="ARBA00022801"/>
    </source>
</evidence>
<evidence type="ECO:0000256" key="6">
    <source>
        <dbReference type="ARBA" id="ARBA00022759"/>
    </source>
</evidence>
<evidence type="ECO:0000256" key="10">
    <source>
        <dbReference type="ARBA" id="ARBA00023239"/>
    </source>
</evidence>
<evidence type="ECO:0000256" key="5">
    <source>
        <dbReference type="ARBA" id="ARBA00022723"/>
    </source>
</evidence>
<comment type="similarity">
    <text evidence="2">Belongs to the ENDOU family.</text>
</comment>
<feature type="domain" description="EndoU" evidence="12">
    <location>
        <begin position="203"/>
        <end position="476"/>
    </location>
</feature>
<dbReference type="STRING" id="4565.A0A1D5UPS6"/>
<dbReference type="OMA" id="YRHGRHI"/>
<keyword evidence="9" id="KW-0464">Manganese</keyword>
<dbReference type="Gramene" id="TraesLAC2D03G01188670.1">
    <property type="protein sequence ID" value="TraesLAC2D03G01188670.1"/>
    <property type="gene ID" value="TraesLAC2D03G01188670"/>
</dbReference>
<dbReference type="Gramene" id="TraesLAC2D03G01188670.3">
    <property type="protein sequence ID" value="TraesLAC2D03G01188670.3"/>
    <property type="gene ID" value="TraesLAC2D03G01188670"/>
</dbReference>
<dbReference type="Gramene" id="TraesSTA2D03G01225950.3">
    <property type="protein sequence ID" value="TraesSTA2D03G01225950.3"/>
    <property type="gene ID" value="TraesSTA2D03G01225950"/>
</dbReference>
<dbReference type="eggNOG" id="KOG2849">
    <property type="taxonomic scope" value="Eukaryota"/>
</dbReference>
<dbReference type="Pfam" id="PF09412">
    <property type="entry name" value="XendoU"/>
    <property type="match status" value="1"/>
</dbReference>
<keyword evidence="8" id="KW-0694">RNA-binding</keyword>
<comment type="subunit">
    <text evidence="3">Monomer.</text>
</comment>